<dbReference type="GO" id="GO:0004473">
    <property type="term" value="F:malate dehydrogenase (decarboxylating) (NADP+) activity"/>
    <property type="evidence" value="ECO:0007669"/>
    <property type="project" value="UniProtKB-EC"/>
</dbReference>
<protein>
    <submittedName>
        <fullName evidence="1">Malic enzyme</fullName>
        <ecNumber evidence="1">1.1.1.40</ecNumber>
    </submittedName>
</protein>
<evidence type="ECO:0000313" key="1">
    <source>
        <dbReference type="EMBL" id="EDM80943.1"/>
    </source>
</evidence>
<keyword evidence="1" id="KW-0560">Oxidoreductase</keyword>
<sequence length="179" mass="18838">MSPVHTGAEALELLRTLVDEAAADPAFVQAFVPRCEGAVEAAVALTDGLRRRLGPRPPIDAGAVQVGAALRGVGQLVSPPSPAEGRRLLLARGLPDHLASLSLTLEGGPRDGLAIEALLVVLAEVLATGERDPALEAHVVERLARASGHARWRVNEIADSVFEAVATRGRERHRRDSPA</sequence>
<gene>
    <name evidence="1" type="ORF">PPSIR1_28573</name>
</gene>
<dbReference type="STRING" id="391625.PPSIR1_28573"/>
<dbReference type="EMBL" id="ABCS01000007">
    <property type="protein sequence ID" value="EDM80943.1"/>
    <property type="molecule type" value="Genomic_DNA"/>
</dbReference>
<name>A6FZY7_9BACT</name>
<accession>A6FZY7</accession>
<dbReference type="EC" id="1.1.1.40" evidence="1"/>
<reference evidence="1 2" key="1">
    <citation type="submission" date="2007-06" db="EMBL/GenBank/DDBJ databases">
        <authorList>
            <person name="Shimkets L."/>
            <person name="Ferriera S."/>
            <person name="Johnson J."/>
            <person name="Kravitz S."/>
            <person name="Beeson K."/>
            <person name="Sutton G."/>
            <person name="Rogers Y.-H."/>
            <person name="Friedman R."/>
            <person name="Frazier M."/>
            <person name="Venter J.C."/>
        </authorList>
    </citation>
    <scope>NUCLEOTIDE SEQUENCE [LARGE SCALE GENOMIC DNA]</scope>
    <source>
        <strain evidence="1 2">SIR-1</strain>
    </source>
</reference>
<dbReference type="Proteomes" id="UP000005801">
    <property type="component" value="Unassembled WGS sequence"/>
</dbReference>
<organism evidence="1 2">
    <name type="scientific">Plesiocystis pacifica SIR-1</name>
    <dbReference type="NCBI Taxonomy" id="391625"/>
    <lineage>
        <taxon>Bacteria</taxon>
        <taxon>Pseudomonadati</taxon>
        <taxon>Myxococcota</taxon>
        <taxon>Polyangia</taxon>
        <taxon>Nannocystales</taxon>
        <taxon>Nannocystaceae</taxon>
        <taxon>Plesiocystis</taxon>
    </lineage>
</organism>
<dbReference type="RefSeq" id="WP_006970036.1">
    <property type="nucleotide sequence ID" value="NZ_ABCS01000007.1"/>
</dbReference>
<keyword evidence="2" id="KW-1185">Reference proteome</keyword>
<evidence type="ECO:0000313" key="2">
    <source>
        <dbReference type="Proteomes" id="UP000005801"/>
    </source>
</evidence>
<comment type="caution">
    <text evidence="1">The sequence shown here is derived from an EMBL/GenBank/DDBJ whole genome shotgun (WGS) entry which is preliminary data.</text>
</comment>
<proteinExistence type="predicted"/>
<dbReference type="AlphaFoldDB" id="A6FZY7"/>